<keyword evidence="6" id="KW-1185">Reference proteome</keyword>
<dbReference type="InterPro" id="IPR042185">
    <property type="entry name" value="Serpin_sf_2"/>
</dbReference>
<dbReference type="SMART" id="SM00093">
    <property type="entry name" value="SERPIN"/>
    <property type="match status" value="1"/>
</dbReference>
<feature type="region of interest" description="Disordered" evidence="2">
    <location>
        <begin position="25"/>
        <end position="66"/>
    </location>
</feature>
<evidence type="ECO:0000313" key="6">
    <source>
        <dbReference type="Proteomes" id="UP000199400"/>
    </source>
</evidence>
<reference evidence="6" key="1">
    <citation type="submission" date="2016-10" db="EMBL/GenBank/DDBJ databases">
        <authorList>
            <person name="Varghese N."/>
            <person name="Submissions S."/>
        </authorList>
    </citation>
    <scope>NUCLEOTIDE SEQUENCE [LARGE SCALE GENOMIC DNA]</scope>
    <source>
        <strain evidence="6">ATCC 25963</strain>
    </source>
</reference>
<dbReference type="Gene3D" id="2.30.39.10">
    <property type="entry name" value="Alpha-1-antitrypsin, domain 1"/>
    <property type="match status" value="1"/>
</dbReference>
<proteinExistence type="inferred from homology"/>
<evidence type="ECO:0000259" key="4">
    <source>
        <dbReference type="SMART" id="SM00093"/>
    </source>
</evidence>
<dbReference type="InterPro" id="IPR000215">
    <property type="entry name" value="Serpin_fam"/>
</dbReference>
<comment type="similarity">
    <text evidence="1">Belongs to the serpin family.</text>
</comment>
<dbReference type="InterPro" id="IPR036186">
    <property type="entry name" value="Serpin_sf"/>
</dbReference>
<dbReference type="EMBL" id="FOMX01000011">
    <property type="protein sequence ID" value="SFE29473.1"/>
    <property type="molecule type" value="Genomic_DNA"/>
</dbReference>
<dbReference type="SUPFAM" id="SSF56574">
    <property type="entry name" value="Serpins"/>
    <property type="match status" value="1"/>
</dbReference>
<evidence type="ECO:0000256" key="3">
    <source>
        <dbReference type="SAM" id="SignalP"/>
    </source>
</evidence>
<evidence type="ECO:0000256" key="2">
    <source>
        <dbReference type="SAM" id="MobiDB-lite"/>
    </source>
</evidence>
<dbReference type="InterPro" id="IPR042178">
    <property type="entry name" value="Serpin_sf_1"/>
</dbReference>
<dbReference type="PANTHER" id="PTHR11461:SF211">
    <property type="entry name" value="GH10112P-RELATED"/>
    <property type="match status" value="1"/>
</dbReference>
<gene>
    <name evidence="5" type="ORF">SAMN02745121_03756</name>
</gene>
<name>A0A1I1ZFZ3_9BACT</name>
<feature type="domain" description="Serpin" evidence="4">
    <location>
        <begin position="90"/>
        <end position="457"/>
    </location>
</feature>
<evidence type="ECO:0000313" key="5">
    <source>
        <dbReference type="EMBL" id="SFE29473.1"/>
    </source>
</evidence>
<feature type="compositionally biased region" description="Low complexity" evidence="2">
    <location>
        <begin position="40"/>
        <end position="49"/>
    </location>
</feature>
<dbReference type="CDD" id="cd19590">
    <property type="entry name" value="serpin_thermopin-like"/>
    <property type="match status" value="1"/>
</dbReference>
<keyword evidence="3" id="KW-0732">Signal</keyword>
<dbReference type="STRING" id="54.SAMN02745121_03756"/>
<sequence length="460" mass="48864">MPRNRFSALPTLVLLLGMAACTTTNPAETEGASETEGTTDDPTSTTTGTAGEGNPPPGEAVGSDEPRELAPDVTAQELATLAAEERDFALELFKALPASEGNRAISPTSLRVAFGMLYEGARTVSEAEVADALHFTLAKPRLHAAMNHIDLELAARELPKSGEVEGDDSVQLRLVNQMFGRLDMQWHAPFLDVLAVHYGSAVHALDFRGDPEGSRVAINAWVAGETAGRIDELLPPGSIFSTVTAVLVNALYLKAPWEQPFESVEEGAKFTRNDAGEVEVAMMRGVFDTTSYFKGAGVEAAELPLRGSELSMVFILPEAGTFDAYVEGLDGAGLGEVLAGLSPQNLELGVPRFTFANAFALRKPLQALGMTNSFELGGGDFLGMSNVDMAIHDVYHNTFLGVDEKGVEAAAATAIVLQDTEASGGAEVSFTADRPFLFAIRDRGTDTLLWFGRVLDPSAP</sequence>
<dbReference type="PANTHER" id="PTHR11461">
    <property type="entry name" value="SERINE PROTEASE INHIBITOR, SERPIN"/>
    <property type="match status" value="1"/>
</dbReference>
<evidence type="ECO:0000256" key="1">
    <source>
        <dbReference type="RuleBase" id="RU000411"/>
    </source>
</evidence>
<accession>A0A1I1ZFZ3</accession>
<protein>
    <submittedName>
        <fullName evidence="5">Serpin B</fullName>
    </submittedName>
</protein>
<dbReference type="Pfam" id="PF00079">
    <property type="entry name" value="Serpin"/>
    <property type="match status" value="1"/>
</dbReference>
<dbReference type="AlphaFoldDB" id="A0A1I1ZFZ3"/>
<dbReference type="Gene3D" id="3.30.497.10">
    <property type="entry name" value="Antithrombin, subunit I, domain 2"/>
    <property type="match status" value="1"/>
</dbReference>
<dbReference type="InterPro" id="IPR023795">
    <property type="entry name" value="Serpin_CS"/>
</dbReference>
<dbReference type="PROSITE" id="PS51257">
    <property type="entry name" value="PROKAR_LIPOPROTEIN"/>
    <property type="match status" value="1"/>
</dbReference>
<dbReference type="InterPro" id="IPR023796">
    <property type="entry name" value="Serpin_dom"/>
</dbReference>
<dbReference type="RefSeq" id="WP_170136408.1">
    <property type="nucleotide sequence ID" value="NZ_FOMX01000011.1"/>
</dbReference>
<feature type="signal peptide" evidence="3">
    <location>
        <begin position="1"/>
        <end position="26"/>
    </location>
</feature>
<dbReference type="GO" id="GO:0004867">
    <property type="term" value="F:serine-type endopeptidase inhibitor activity"/>
    <property type="evidence" value="ECO:0007669"/>
    <property type="project" value="InterPro"/>
</dbReference>
<dbReference type="Proteomes" id="UP000199400">
    <property type="component" value="Unassembled WGS sequence"/>
</dbReference>
<dbReference type="GO" id="GO:0005615">
    <property type="term" value="C:extracellular space"/>
    <property type="evidence" value="ECO:0007669"/>
    <property type="project" value="InterPro"/>
</dbReference>
<dbReference type="PROSITE" id="PS00284">
    <property type="entry name" value="SERPIN"/>
    <property type="match status" value="1"/>
</dbReference>
<feature type="chain" id="PRO_5011675707" evidence="3">
    <location>
        <begin position="27"/>
        <end position="460"/>
    </location>
</feature>
<organism evidence="5 6">
    <name type="scientific">Nannocystis exedens</name>
    <dbReference type="NCBI Taxonomy" id="54"/>
    <lineage>
        <taxon>Bacteria</taxon>
        <taxon>Pseudomonadati</taxon>
        <taxon>Myxococcota</taxon>
        <taxon>Polyangia</taxon>
        <taxon>Nannocystales</taxon>
        <taxon>Nannocystaceae</taxon>
        <taxon>Nannocystis</taxon>
    </lineage>
</organism>